<dbReference type="EMBL" id="JAHBFI010000020">
    <property type="protein sequence ID" value="MBZ5963212.1"/>
    <property type="molecule type" value="Genomic_DNA"/>
</dbReference>
<reference evidence="4" key="1">
    <citation type="submission" date="2021-05" db="EMBL/GenBank/DDBJ databases">
        <title>Pangenome of Leuconostoc gelidum warrants species status for Leuconostoc gelidum subsp. gasicomitatum.</title>
        <authorList>
            <person name="Johansson P."/>
            <person name="Sade E."/>
            <person name="Hultman J."/>
            <person name="Auvinen P."/>
            <person name="Bjorkroth J."/>
        </authorList>
    </citation>
    <scope>NUCLEOTIDE SEQUENCE</scope>
    <source>
        <strain evidence="4">A.21.4</strain>
    </source>
</reference>
<accession>A0A9Q3XW42</accession>
<feature type="region of interest" description="Disordered" evidence="1">
    <location>
        <begin position="47"/>
        <end position="93"/>
    </location>
</feature>
<name>A0A9Q3XW42_9LACO</name>
<gene>
    <name evidence="4" type="ORF">KIJ12_08680</name>
</gene>
<organism evidence="4 5">
    <name type="scientific">Leuconostoc gasicomitatum</name>
    <dbReference type="NCBI Taxonomy" id="115778"/>
    <lineage>
        <taxon>Bacteria</taxon>
        <taxon>Bacillati</taxon>
        <taxon>Bacillota</taxon>
        <taxon>Bacilli</taxon>
        <taxon>Lactobacillales</taxon>
        <taxon>Lactobacillaceae</taxon>
        <taxon>Leuconostoc</taxon>
        <taxon>Leuconostoc gelidum group</taxon>
    </lineage>
</organism>
<feature type="domain" description="Choice-of-anchor A" evidence="3">
    <location>
        <begin position="117"/>
        <end position="379"/>
    </location>
</feature>
<feature type="compositionally biased region" description="Low complexity" evidence="1">
    <location>
        <begin position="54"/>
        <end position="74"/>
    </location>
</feature>
<feature type="chain" id="PRO_5040185903" evidence="2">
    <location>
        <begin position="23"/>
        <end position="549"/>
    </location>
</feature>
<dbReference type="AlphaFoldDB" id="A0A9Q3XW42"/>
<sequence>MTKKRSIMLVVTSMIIVSGIFCFQSQNDKTQVHTTYVRSALPSQYEIKPLDNESSSSTSDGDTTSSSSSISSSSATNATEPSNSKKTTRQSVVTSTRLPKAGTWVDDFQNVNQNNALGIAGQFNIFARNMNTTQNHPVYGNFATQNVKTQSWVVNGNKGLSYVQNNITSEGDAIGFNSDTLVLGQSFNYNPDFQWGRPAINGIRLDTVPKKLRQDAGGSKYIDFDAEFDRLNAASANIANYSKNNVPVVNNYYGLVTFDGSNIPTKDNVKYMLVKASDMPTMNGRLNVTGVAADQKTVITVDTTGVNDVSTTNLQFVNGTQDKSILFNYYNETGQSSFTGNVSWGTTNGNIGAILAPQATITLASTAFKGNIIAKNFINSYMGEQPGNYTDVPVPTGDKPITQPQLISVPDVDFGSHKLGIQNSIIGDWQGNFALEGQKGQAINVNVAVTQLFTDVNGRIADQLNLQLLQSNYQSGNLVTTSQEMNSSSAKINYWIWQDNGQGNLLVDWQYNKEHNQNIFYAMQMSNLQTVKNTGSYTAKMRWTLTDSP</sequence>
<protein>
    <submittedName>
        <fullName evidence="4">Choice-of-anchor A family protein</fullName>
    </submittedName>
</protein>
<dbReference type="Proteomes" id="UP000752647">
    <property type="component" value="Unassembled WGS sequence"/>
</dbReference>
<dbReference type="NCBIfam" id="TIGR04215">
    <property type="entry name" value="choice_anch_A"/>
    <property type="match status" value="1"/>
</dbReference>
<dbReference type="RefSeq" id="WP_224144401.1">
    <property type="nucleotide sequence ID" value="NZ_JAHBFI010000020.1"/>
</dbReference>
<feature type="signal peptide" evidence="2">
    <location>
        <begin position="1"/>
        <end position="22"/>
    </location>
</feature>
<evidence type="ECO:0000313" key="4">
    <source>
        <dbReference type="EMBL" id="MBZ5963212.1"/>
    </source>
</evidence>
<comment type="caution">
    <text evidence="4">The sequence shown here is derived from an EMBL/GenBank/DDBJ whole genome shotgun (WGS) entry which is preliminary data.</text>
</comment>
<evidence type="ECO:0000259" key="3">
    <source>
        <dbReference type="Pfam" id="PF20597"/>
    </source>
</evidence>
<keyword evidence="2" id="KW-0732">Signal</keyword>
<evidence type="ECO:0000313" key="5">
    <source>
        <dbReference type="Proteomes" id="UP000752647"/>
    </source>
</evidence>
<dbReference type="InterPro" id="IPR026588">
    <property type="entry name" value="Choice_anch_A"/>
</dbReference>
<proteinExistence type="predicted"/>
<evidence type="ECO:0000256" key="2">
    <source>
        <dbReference type="SAM" id="SignalP"/>
    </source>
</evidence>
<feature type="compositionally biased region" description="Polar residues" evidence="1">
    <location>
        <begin position="75"/>
        <end position="93"/>
    </location>
</feature>
<dbReference type="Pfam" id="PF20597">
    <property type="entry name" value="pAdhesive_15"/>
    <property type="match status" value="1"/>
</dbReference>
<evidence type="ECO:0000256" key="1">
    <source>
        <dbReference type="SAM" id="MobiDB-lite"/>
    </source>
</evidence>